<organism evidence="1">
    <name type="scientific">Oryza nivara</name>
    <name type="common">Indian wild rice</name>
    <name type="synonym">Oryza sativa f. spontanea</name>
    <dbReference type="NCBI Taxonomy" id="4536"/>
    <lineage>
        <taxon>Eukaryota</taxon>
        <taxon>Viridiplantae</taxon>
        <taxon>Streptophyta</taxon>
        <taxon>Embryophyta</taxon>
        <taxon>Tracheophyta</taxon>
        <taxon>Spermatophyta</taxon>
        <taxon>Magnoliopsida</taxon>
        <taxon>Liliopsida</taxon>
        <taxon>Poales</taxon>
        <taxon>Poaceae</taxon>
        <taxon>BOP clade</taxon>
        <taxon>Oryzoideae</taxon>
        <taxon>Oryzeae</taxon>
        <taxon>Oryzinae</taxon>
        <taxon>Oryza</taxon>
    </lineage>
</organism>
<evidence type="ECO:0000313" key="2">
    <source>
        <dbReference type="Proteomes" id="UP000006591"/>
    </source>
</evidence>
<dbReference type="AlphaFoldDB" id="A0A0E0H398"/>
<reference evidence="1" key="2">
    <citation type="submission" date="2018-04" db="EMBL/GenBank/DDBJ databases">
        <title>OnivRS2 (Oryza nivara Reference Sequence Version 2).</title>
        <authorList>
            <person name="Zhang J."/>
            <person name="Kudrna D."/>
            <person name="Lee S."/>
            <person name="Talag J."/>
            <person name="Rajasekar S."/>
            <person name="Welchert J."/>
            <person name="Hsing Y.-I."/>
            <person name="Wing R.A."/>
        </authorList>
    </citation>
    <scope>NUCLEOTIDE SEQUENCE [LARGE SCALE GENOMIC DNA]</scope>
    <source>
        <strain evidence="1">SL10</strain>
    </source>
</reference>
<dbReference type="Proteomes" id="UP000006591">
    <property type="component" value="Chromosome 4"/>
</dbReference>
<proteinExistence type="predicted"/>
<dbReference type="EnsemblPlants" id="ONIVA04G17290.2">
    <property type="protein sequence ID" value="ONIVA04G17290.2"/>
    <property type="gene ID" value="ONIVA04G17290"/>
</dbReference>
<reference evidence="1" key="1">
    <citation type="submission" date="2015-04" db="UniProtKB">
        <authorList>
            <consortium name="EnsemblPlants"/>
        </authorList>
    </citation>
    <scope>IDENTIFICATION</scope>
    <source>
        <strain evidence="1">SL10</strain>
    </source>
</reference>
<accession>A0A0E0H398</accession>
<keyword evidence="2" id="KW-1185">Reference proteome</keyword>
<dbReference type="Gramene" id="ONIVA04G17290.2">
    <property type="protein sequence ID" value="ONIVA04G17290.2"/>
    <property type="gene ID" value="ONIVA04G17290"/>
</dbReference>
<sequence>MEPPQRSGAFLAGRRRRFAFPPPLLLAADDGLHLALYPVMPISWRSLHHSSRCGDGVQPPATSPRALPHLSALPSSLSWVVTSPSVAAVALLCDGLQGAATMGTSGRKRPMDQQWEPLARTQSLKNQPRFIDL</sequence>
<protein>
    <submittedName>
        <fullName evidence="1">Uncharacterized protein</fullName>
    </submittedName>
</protein>
<evidence type="ECO:0000313" key="1">
    <source>
        <dbReference type="EnsemblPlants" id="ONIVA04G17290.2"/>
    </source>
</evidence>
<name>A0A0E0H398_ORYNI</name>
<dbReference type="HOGENOM" id="CLU_1910034_0_0_1"/>